<evidence type="ECO:0000313" key="5">
    <source>
        <dbReference type="Proteomes" id="UP000004067"/>
    </source>
</evidence>
<evidence type="ECO:0000313" key="4">
    <source>
        <dbReference type="EMBL" id="EGK60793.1"/>
    </source>
</evidence>
<evidence type="ECO:0000259" key="2">
    <source>
        <dbReference type="Pfam" id="PF13401"/>
    </source>
</evidence>
<dbReference type="GO" id="GO:0043138">
    <property type="term" value="F:3'-5' DNA helicase activity"/>
    <property type="evidence" value="ECO:0007669"/>
    <property type="project" value="TreeGrafter"/>
</dbReference>
<dbReference type="InterPro" id="IPR049945">
    <property type="entry name" value="AAA_22"/>
</dbReference>
<organism evidence="4 5">
    <name type="scientific">Centipeda periodontii DSM 2778</name>
    <dbReference type="NCBI Taxonomy" id="888060"/>
    <lineage>
        <taxon>Bacteria</taxon>
        <taxon>Bacillati</taxon>
        <taxon>Bacillota</taxon>
        <taxon>Negativicutes</taxon>
        <taxon>Selenomonadales</taxon>
        <taxon>Selenomonadaceae</taxon>
        <taxon>Centipeda</taxon>
    </lineage>
</organism>
<name>F5RKW8_9FIRM</name>
<dbReference type="AlphaFoldDB" id="F5RKW8"/>
<comment type="caution">
    <text evidence="4">The sequence shown here is derived from an EMBL/GenBank/DDBJ whole genome shotgun (WGS) entry which is preliminary data.</text>
</comment>
<dbReference type="GO" id="GO:0000725">
    <property type="term" value="P:recombinational repair"/>
    <property type="evidence" value="ECO:0007669"/>
    <property type="project" value="TreeGrafter"/>
</dbReference>
<accession>F5RKW8</accession>
<feature type="domain" description="UvrD-like helicase C-terminal" evidence="3">
    <location>
        <begin position="491"/>
        <end position="537"/>
    </location>
</feature>
<dbReference type="GO" id="GO:0003677">
    <property type="term" value="F:DNA binding"/>
    <property type="evidence" value="ECO:0007669"/>
    <property type="project" value="InterPro"/>
</dbReference>
<dbReference type="InterPro" id="IPR000212">
    <property type="entry name" value="DNA_helicase_UvrD/REP"/>
</dbReference>
<dbReference type="RefSeq" id="WP_006305787.1">
    <property type="nucleotide sequence ID" value="NZ_GL892076.1"/>
</dbReference>
<dbReference type="InterPro" id="IPR027785">
    <property type="entry name" value="UvrD-like_helicase_C"/>
</dbReference>
<dbReference type="InterPro" id="IPR027417">
    <property type="entry name" value="P-loop_NTPase"/>
</dbReference>
<dbReference type="Proteomes" id="UP000004067">
    <property type="component" value="Unassembled WGS sequence"/>
</dbReference>
<dbReference type="PANTHER" id="PTHR11070:SF45">
    <property type="entry name" value="DNA 3'-5' HELICASE"/>
    <property type="match status" value="1"/>
</dbReference>
<dbReference type="GO" id="GO:0005524">
    <property type="term" value="F:ATP binding"/>
    <property type="evidence" value="ECO:0007669"/>
    <property type="project" value="InterPro"/>
</dbReference>
<reference evidence="4 5" key="1">
    <citation type="submission" date="2011-04" db="EMBL/GenBank/DDBJ databases">
        <authorList>
            <person name="Muzny D."/>
            <person name="Qin X."/>
            <person name="Deng J."/>
            <person name="Jiang H."/>
            <person name="Liu Y."/>
            <person name="Qu J."/>
            <person name="Song X.-Z."/>
            <person name="Zhang L."/>
            <person name="Thornton R."/>
            <person name="Coyle M."/>
            <person name="Francisco L."/>
            <person name="Jackson L."/>
            <person name="Javaid M."/>
            <person name="Korchina V."/>
            <person name="Kovar C."/>
            <person name="Mata R."/>
            <person name="Mathew T."/>
            <person name="Ngo R."/>
            <person name="Nguyen L."/>
            <person name="Nguyen N."/>
            <person name="Okwuonu G."/>
            <person name="Ongeri F."/>
            <person name="Pham C."/>
            <person name="Simmons D."/>
            <person name="Wilczek-Boney K."/>
            <person name="Hale W."/>
            <person name="Jakkamsetti A."/>
            <person name="Pham P."/>
            <person name="Ruth R."/>
            <person name="San Lucas F."/>
            <person name="Warren J."/>
            <person name="Zhang J."/>
            <person name="Zhao Z."/>
            <person name="Zhou C."/>
            <person name="Zhu D."/>
            <person name="Lee S."/>
            <person name="Bess C."/>
            <person name="Blankenburg K."/>
            <person name="Forbes L."/>
            <person name="Fu Q."/>
            <person name="Gubbala S."/>
            <person name="Hirani K."/>
            <person name="Jayaseelan J.C."/>
            <person name="Lara F."/>
            <person name="Munidasa M."/>
            <person name="Palculict T."/>
            <person name="Patil S."/>
            <person name="Pu L.-L."/>
            <person name="Saada N."/>
            <person name="Tang L."/>
            <person name="Weissenberger G."/>
            <person name="Zhu Y."/>
            <person name="Hemphill L."/>
            <person name="Shang Y."/>
            <person name="Youmans B."/>
            <person name="Ayvaz T."/>
            <person name="Ross M."/>
            <person name="Santibanez J."/>
            <person name="Aqrawi P."/>
            <person name="Gross S."/>
            <person name="Joshi V."/>
            <person name="Fowler G."/>
            <person name="Nazareth L."/>
            <person name="Reid J."/>
            <person name="Worley K."/>
            <person name="Petrosino J."/>
            <person name="Highlander S."/>
            <person name="Gibbs R."/>
        </authorList>
    </citation>
    <scope>NUCLEOTIDE SEQUENCE [LARGE SCALE GENOMIC DNA]</scope>
    <source>
        <strain evidence="4 5">DSM 2778</strain>
    </source>
</reference>
<sequence length="580" mass="65493">MARFYPAFVGDFHGSEGERLAYHALETLGDDYTVFHSYCWLGDGVRTAAQGEADFLVLHPRHGILAIEVKAGGIAYEGGAWQQTNRNTGETHVIFPFQQAERSRQRVLAEMQKRMQQNIPLVGKAVWFTSVQIPQGKPLPLESPRDIILDADDLRDPKEMLEHIYAYWRGILHIPERTQSPAEFRQTVQILQPVFRIVETLAAVSAAVEQSTARLTNAQFALLEYLRDQRTAAIHGAAGTGKSLLAAEKARMLAREGQKVLYLCFNEFLLERLRSCRWDANITIHNERTLAEELMTGRELRIETVLREFEEFFQNEYDGTQWAYPNIIVDEAQDFPSALLEQFAMLAELYDGAFYLFYDRGQTILSRRVEGQALQMAPAWIDAHMDCRLVLYRNCRNTAEIGRTVGSFIERRHKNYLSDVHGKRPCAVFVSQTEALAQTAADFVRRMRSAERLELRDIVILTVSTLVKSVLGSLTELAGIPISHKPEEGKLWLTTVRRYKGLEAKAVLLVDVCVSQLTNPTCQRLIYVGSSRATAYLETLFLNDVSSEEYPALTAQLGEVVAPTPQGIASWLGMECRANG</sequence>
<evidence type="ECO:0000259" key="3">
    <source>
        <dbReference type="Pfam" id="PF13538"/>
    </source>
</evidence>
<dbReference type="InterPro" id="IPR011528">
    <property type="entry name" value="NERD"/>
</dbReference>
<dbReference type="Pfam" id="PF13538">
    <property type="entry name" value="UvrD_C_2"/>
    <property type="match status" value="1"/>
</dbReference>
<dbReference type="Pfam" id="PF08378">
    <property type="entry name" value="NERD"/>
    <property type="match status" value="1"/>
</dbReference>
<dbReference type="STRING" id="888060.HMPREF9081_0903"/>
<dbReference type="EMBL" id="AFHQ01000027">
    <property type="protein sequence ID" value="EGK60793.1"/>
    <property type="molecule type" value="Genomic_DNA"/>
</dbReference>
<dbReference type="GO" id="GO:0016887">
    <property type="term" value="F:ATP hydrolysis activity"/>
    <property type="evidence" value="ECO:0007669"/>
    <property type="project" value="InterPro"/>
</dbReference>
<dbReference type="PANTHER" id="PTHR11070">
    <property type="entry name" value="UVRD / RECB / PCRA DNA HELICASE FAMILY MEMBER"/>
    <property type="match status" value="1"/>
</dbReference>
<dbReference type="Pfam" id="PF13401">
    <property type="entry name" value="AAA_22"/>
    <property type="match status" value="1"/>
</dbReference>
<feature type="domain" description="NERD" evidence="1">
    <location>
        <begin position="14"/>
        <end position="116"/>
    </location>
</feature>
<proteinExistence type="predicted"/>
<keyword evidence="5" id="KW-1185">Reference proteome</keyword>
<gene>
    <name evidence="4" type="ORF">HMPREF9081_0903</name>
</gene>
<dbReference type="HOGENOM" id="CLU_024502_0_0_9"/>
<dbReference type="Gene3D" id="3.40.50.300">
    <property type="entry name" value="P-loop containing nucleotide triphosphate hydrolases"/>
    <property type="match status" value="2"/>
</dbReference>
<dbReference type="GO" id="GO:0005829">
    <property type="term" value="C:cytosol"/>
    <property type="evidence" value="ECO:0007669"/>
    <property type="project" value="TreeGrafter"/>
</dbReference>
<protein>
    <submittedName>
        <fullName evidence="4">NERD domain family protein</fullName>
    </submittedName>
</protein>
<dbReference type="SUPFAM" id="SSF52540">
    <property type="entry name" value="P-loop containing nucleoside triphosphate hydrolases"/>
    <property type="match status" value="1"/>
</dbReference>
<dbReference type="eggNOG" id="COG0507">
    <property type="taxonomic scope" value="Bacteria"/>
</dbReference>
<feature type="domain" description="ORC1/DEAH AAA+ ATPase" evidence="2">
    <location>
        <begin position="228"/>
        <end position="349"/>
    </location>
</feature>
<dbReference type="OrthoDB" id="7066673at2"/>
<evidence type="ECO:0000259" key="1">
    <source>
        <dbReference type="Pfam" id="PF08378"/>
    </source>
</evidence>